<name>A0AAD7AAK9_9AGAR</name>
<comment type="caution">
    <text evidence="1">The sequence shown here is derived from an EMBL/GenBank/DDBJ whole genome shotgun (WGS) entry which is preliminary data.</text>
</comment>
<gene>
    <name evidence="1" type="ORF">DFH08DRAFT_805018</name>
</gene>
<evidence type="ECO:0000313" key="2">
    <source>
        <dbReference type="Proteomes" id="UP001218218"/>
    </source>
</evidence>
<dbReference type="AlphaFoldDB" id="A0AAD7AAK9"/>
<reference evidence="1" key="1">
    <citation type="submission" date="2023-03" db="EMBL/GenBank/DDBJ databases">
        <title>Massive genome expansion in bonnet fungi (Mycena s.s.) driven by repeated elements and novel gene families across ecological guilds.</title>
        <authorList>
            <consortium name="Lawrence Berkeley National Laboratory"/>
            <person name="Harder C.B."/>
            <person name="Miyauchi S."/>
            <person name="Viragh M."/>
            <person name="Kuo A."/>
            <person name="Thoen E."/>
            <person name="Andreopoulos B."/>
            <person name="Lu D."/>
            <person name="Skrede I."/>
            <person name="Drula E."/>
            <person name="Henrissat B."/>
            <person name="Morin E."/>
            <person name="Kohler A."/>
            <person name="Barry K."/>
            <person name="LaButti K."/>
            <person name="Morin E."/>
            <person name="Salamov A."/>
            <person name="Lipzen A."/>
            <person name="Mereny Z."/>
            <person name="Hegedus B."/>
            <person name="Baldrian P."/>
            <person name="Stursova M."/>
            <person name="Weitz H."/>
            <person name="Taylor A."/>
            <person name="Grigoriev I.V."/>
            <person name="Nagy L.G."/>
            <person name="Martin F."/>
            <person name="Kauserud H."/>
        </authorList>
    </citation>
    <scope>NUCLEOTIDE SEQUENCE</scope>
    <source>
        <strain evidence="1">CBHHK002</strain>
    </source>
</reference>
<protein>
    <submittedName>
        <fullName evidence="1">Uncharacterized protein</fullName>
    </submittedName>
</protein>
<keyword evidence="2" id="KW-1185">Reference proteome</keyword>
<evidence type="ECO:0000313" key="1">
    <source>
        <dbReference type="EMBL" id="KAJ7353469.1"/>
    </source>
</evidence>
<accession>A0AAD7AAK9</accession>
<sequence length="299" mass="34014">MPSSELINVDKVQASVWGSKGAACEWVREDLGRPRGRGRPAALEQIVEKRRAAVTMITPHRDRPSEVQNCDTSYTRAPRALSSVPRRKCPVSIFPLYSLVVLDLGRHGARSAACPARRLPERYNPPVQERKQGRTQVQAWERAKIYRLDPTPTEEDHIHYFREGPGTVYFTVQRDDRGLIVKWGESSCLPRRPLKYDEYGAGKTQMWFGAFEVIRLALIGEGYMRVRFEEPCSCGRCHREYHWMRPGGSLEEIEIIARKPFFLGGGVRGTRQICSDSDGAEDLAVCTVSWFATWFQVGL</sequence>
<dbReference type="Proteomes" id="UP001218218">
    <property type="component" value="Unassembled WGS sequence"/>
</dbReference>
<dbReference type="EMBL" id="JARIHO010000011">
    <property type="protein sequence ID" value="KAJ7353469.1"/>
    <property type="molecule type" value="Genomic_DNA"/>
</dbReference>
<organism evidence="1 2">
    <name type="scientific">Mycena albidolilacea</name>
    <dbReference type="NCBI Taxonomy" id="1033008"/>
    <lineage>
        <taxon>Eukaryota</taxon>
        <taxon>Fungi</taxon>
        <taxon>Dikarya</taxon>
        <taxon>Basidiomycota</taxon>
        <taxon>Agaricomycotina</taxon>
        <taxon>Agaricomycetes</taxon>
        <taxon>Agaricomycetidae</taxon>
        <taxon>Agaricales</taxon>
        <taxon>Marasmiineae</taxon>
        <taxon>Mycenaceae</taxon>
        <taxon>Mycena</taxon>
    </lineage>
</organism>
<proteinExistence type="predicted"/>